<keyword evidence="1" id="KW-0175">Coiled coil</keyword>
<protein>
    <submittedName>
        <fullName evidence="2">Uncharacterized protein</fullName>
    </submittedName>
</protein>
<organism evidence="2">
    <name type="scientific">marine sediment metagenome</name>
    <dbReference type="NCBI Taxonomy" id="412755"/>
    <lineage>
        <taxon>unclassified sequences</taxon>
        <taxon>metagenomes</taxon>
        <taxon>ecological metagenomes</taxon>
    </lineage>
</organism>
<dbReference type="EMBL" id="LAZR01019091">
    <property type="protein sequence ID" value="KKL93818.1"/>
    <property type="molecule type" value="Genomic_DNA"/>
</dbReference>
<sequence>MTRAKGNLTVLMAALVALMVTSAHSTSSDIVRQPVSVTYVMGAGDSRLDAVENARDMARRRAVSESGAYIQGTTELANGELSETIRVLKANYVRLTGEDTVLRVTANAPNGELVYTAVAEIDESAMERRIEAMNQDRDLQRQVSALVSENEQLRARLDQLGRSSGSERLQLDRKRLVLESQLSDNQEVLKSMFKQGSLLDMKQTANADLQVLNQKLYRELVEPLTTGAVSAEIESITGGEGTTTARVRFSYESASREALASFKNAFGRNSNSRIEDTVSDYWIDRNYSKDSNELKRGIDDQTLANGYALEQQAFLGRYLVLVEIQLGNDKRYFPIAGVQRQRGFMTRQCDQKTYTEAQLKSSGWVQRDKSNGKDDFLCLHNREDTRSQLVEFTMTNEQAAEVRSIQARRVLLDVGTLEPI</sequence>
<feature type="coiled-coil region" evidence="1">
    <location>
        <begin position="136"/>
        <end position="163"/>
    </location>
</feature>
<gene>
    <name evidence="2" type="ORF">LCGC14_1870880</name>
</gene>
<proteinExistence type="predicted"/>
<reference evidence="2" key="1">
    <citation type="journal article" date="2015" name="Nature">
        <title>Complex archaea that bridge the gap between prokaryotes and eukaryotes.</title>
        <authorList>
            <person name="Spang A."/>
            <person name="Saw J.H."/>
            <person name="Jorgensen S.L."/>
            <person name="Zaremba-Niedzwiedzka K."/>
            <person name="Martijn J."/>
            <person name="Lind A.E."/>
            <person name="van Eijk R."/>
            <person name="Schleper C."/>
            <person name="Guy L."/>
            <person name="Ettema T.J."/>
        </authorList>
    </citation>
    <scope>NUCLEOTIDE SEQUENCE</scope>
</reference>
<evidence type="ECO:0000256" key="1">
    <source>
        <dbReference type="SAM" id="Coils"/>
    </source>
</evidence>
<comment type="caution">
    <text evidence="2">The sequence shown here is derived from an EMBL/GenBank/DDBJ whole genome shotgun (WGS) entry which is preliminary data.</text>
</comment>
<accession>A0A0F9G561</accession>
<evidence type="ECO:0000313" key="2">
    <source>
        <dbReference type="EMBL" id="KKL93818.1"/>
    </source>
</evidence>
<name>A0A0F9G561_9ZZZZ</name>
<dbReference type="AlphaFoldDB" id="A0A0F9G561"/>